<dbReference type="Proteomes" id="UP000247781">
    <property type="component" value="Unassembled WGS sequence"/>
</dbReference>
<dbReference type="RefSeq" id="WP_110319054.1">
    <property type="nucleotide sequence ID" value="NZ_QJJU01000023.1"/>
</dbReference>
<keyword evidence="2" id="KW-1185">Reference proteome</keyword>
<protein>
    <submittedName>
        <fullName evidence="1">Uncharacterized protein</fullName>
    </submittedName>
</protein>
<evidence type="ECO:0000313" key="2">
    <source>
        <dbReference type="Proteomes" id="UP000247781"/>
    </source>
</evidence>
<comment type="caution">
    <text evidence="1">The sequence shown here is derived from an EMBL/GenBank/DDBJ whole genome shotgun (WGS) entry which is preliminary data.</text>
</comment>
<accession>A0A318H9Y0</accession>
<evidence type="ECO:0000313" key="1">
    <source>
        <dbReference type="EMBL" id="PXX03293.1"/>
    </source>
</evidence>
<organism evidence="1 2">
    <name type="scientific">Mycolicibacterium moriokaense</name>
    <dbReference type="NCBI Taxonomy" id="39691"/>
    <lineage>
        <taxon>Bacteria</taxon>
        <taxon>Bacillati</taxon>
        <taxon>Actinomycetota</taxon>
        <taxon>Actinomycetes</taxon>
        <taxon>Mycobacteriales</taxon>
        <taxon>Mycobacteriaceae</taxon>
        <taxon>Mycolicibacterium</taxon>
    </lineage>
</organism>
<proteinExistence type="predicted"/>
<dbReference type="AlphaFoldDB" id="A0A318H9Y0"/>
<reference evidence="1 2" key="2">
    <citation type="submission" date="2018-06" db="EMBL/GenBank/DDBJ databases">
        <title>Sequencing of bacterial isolates from soil warming experiment in Harvard Forest, Massachusetts, USA.</title>
        <authorList>
            <person name="Deangelis K.PhD."/>
        </authorList>
    </citation>
    <scope>NUCLEOTIDE SEQUENCE [LARGE SCALE GENOMIC DNA]</scope>
    <source>
        <strain evidence="1 2">GAS496</strain>
    </source>
</reference>
<reference evidence="2" key="1">
    <citation type="submission" date="2018-05" db="EMBL/GenBank/DDBJ databases">
        <authorList>
            <person name="Deangelis K."/>
            <person name="Huntemann M."/>
            <person name="Clum A."/>
            <person name="Pillay M."/>
            <person name="Palaniappan K."/>
            <person name="Varghese N."/>
            <person name="Mikhailova N."/>
            <person name="Stamatis D."/>
            <person name="Reddy T."/>
            <person name="Daum C."/>
            <person name="Shapiro N."/>
            <person name="Ivanova N."/>
            <person name="Kyrpides N."/>
            <person name="Woyke T."/>
        </authorList>
    </citation>
    <scope>NUCLEOTIDE SEQUENCE [LARGE SCALE GENOMIC DNA]</scope>
    <source>
        <strain evidence="2">GAS496</strain>
    </source>
</reference>
<sequence>MATAGPPRTDAYLLHSRTNPNFATAELELTEQSLVCRVTGHAGWLAKALDLPDLKDRLNAGETITAFVIPCDGLSVKWLKQFLGGGFKVTDTEGRQWIVSLIYPSGVLSLIDGLNERAKFKQWKQALANPGQ</sequence>
<gene>
    <name evidence="1" type="ORF">C8E89_12395</name>
</gene>
<dbReference type="OrthoDB" id="4726150at2"/>
<dbReference type="EMBL" id="QJJU01000023">
    <property type="protein sequence ID" value="PXX03293.1"/>
    <property type="molecule type" value="Genomic_DNA"/>
</dbReference>
<name>A0A318H9Y0_9MYCO</name>